<evidence type="ECO:0000313" key="2">
    <source>
        <dbReference type="Proteomes" id="UP001057481"/>
    </source>
</evidence>
<organism evidence="1 2">
    <name type="scientific">Periweissella beninensis</name>
    <dbReference type="NCBI Taxonomy" id="504936"/>
    <lineage>
        <taxon>Bacteria</taxon>
        <taxon>Bacillati</taxon>
        <taxon>Bacillota</taxon>
        <taxon>Bacilli</taxon>
        <taxon>Lactobacillales</taxon>
        <taxon>Lactobacillaceae</taxon>
        <taxon>Periweissella</taxon>
    </lineage>
</organism>
<dbReference type="Proteomes" id="UP001057481">
    <property type="component" value="Unassembled WGS sequence"/>
</dbReference>
<dbReference type="Pfam" id="PF03013">
    <property type="entry name" value="Pyr_excise"/>
    <property type="match status" value="1"/>
</dbReference>
<dbReference type="NCBIfam" id="TIGR02328">
    <property type="entry name" value="TIGR02328 family protein"/>
    <property type="match status" value="1"/>
</dbReference>
<proteinExistence type="predicted"/>
<gene>
    <name evidence="1" type="ORF">KAK10_06170</name>
</gene>
<dbReference type="EMBL" id="JAGMVS010000064">
    <property type="protein sequence ID" value="MCM2437491.1"/>
    <property type="molecule type" value="Genomic_DNA"/>
</dbReference>
<name>A0ABT0VIK5_9LACO</name>
<dbReference type="RefSeq" id="WP_205143552.1">
    <property type="nucleotide sequence ID" value="NZ_JAFBDN010000007.1"/>
</dbReference>
<dbReference type="InterPro" id="IPR004260">
    <property type="entry name" value="Pyr-dimer_DNA_glycosylase"/>
</dbReference>
<evidence type="ECO:0000313" key="1">
    <source>
        <dbReference type="EMBL" id="MCM2437491.1"/>
    </source>
</evidence>
<keyword evidence="2" id="KW-1185">Reference proteome</keyword>
<sequence>MRLWHEALITKLPRQQLLGQHRELAALRGNGWAKNHATVNYVFLHSPYKLFQFHLLVLAEMQKRGYRPDQHWYDPLYRGKTCLPYTTLPAVPLTTPIYPEHNQNYLQVCLDNLANKDIYL</sequence>
<accession>A0ABT0VIK5</accession>
<dbReference type="InterPro" id="IPR012650">
    <property type="entry name" value="CHP02328"/>
</dbReference>
<comment type="caution">
    <text evidence="1">The sequence shown here is derived from an EMBL/GenBank/DDBJ whole genome shotgun (WGS) entry which is preliminary data.</text>
</comment>
<protein>
    <submittedName>
        <fullName evidence="1">TIGR02328 family protein</fullName>
    </submittedName>
</protein>
<reference evidence="1" key="1">
    <citation type="submission" date="2021-04" db="EMBL/GenBank/DDBJ databases">
        <title>Taxonomic assessment of Weissella genus.</title>
        <authorList>
            <person name="Fanelli F."/>
            <person name="Chieffi D."/>
            <person name="Dell'Aquila A."/>
            <person name="Gyu-Sung C."/>
            <person name="Franz C.M.A.P."/>
            <person name="Fusco V."/>
        </authorList>
    </citation>
    <scope>NUCLEOTIDE SEQUENCE</scope>
    <source>
        <strain evidence="1">LMG 25373</strain>
    </source>
</reference>